<organism evidence="2 3">
    <name type="scientific">Hartmannibacter diazotrophicus</name>
    <dbReference type="NCBI Taxonomy" id="1482074"/>
    <lineage>
        <taxon>Bacteria</taxon>
        <taxon>Pseudomonadati</taxon>
        <taxon>Pseudomonadota</taxon>
        <taxon>Alphaproteobacteria</taxon>
        <taxon>Hyphomicrobiales</taxon>
        <taxon>Pleomorphomonadaceae</taxon>
        <taxon>Hartmannibacter</taxon>
    </lineage>
</organism>
<gene>
    <name evidence="2" type="ORF">HDIA_1932</name>
</gene>
<feature type="transmembrane region" description="Helical" evidence="1">
    <location>
        <begin position="12"/>
        <end position="34"/>
    </location>
</feature>
<keyword evidence="1" id="KW-1133">Transmembrane helix</keyword>
<dbReference type="Proteomes" id="UP000223606">
    <property type="component" value="Chromosome 1"/>
</dbReference>
<dbReference type="EMBL" id="LT960614">
    <property type="protein sequence ID" value="SON55473.1"/>
    <property type="molecule type" value="Genomic_DNA"/>
</dbReference>
<name>A0A2C9D5H1_9HYPH</name>
<evidence type="ECO:0000256" key="1">
    <source>
        <dbReference type="SAM" id="Phobius"/>
    </source>
</evidence>
<dbReference type="OrthoDB" id="8115457at2"/>
<dbReference type="AlphaFoldDB" id="A0A2C9D5H1"/>
<accession>A0A2C9D5H1</accession>
<dbReference type="KEGG" id="hdi:HDIA_1932"/>
<dbReference type="RefSeq" id="WP_099555978.1">
    <property type="nucleotide sequence ID" value="NZ_LT960614.1"/>
</dbReference>
<evidence type="ECO:0000313" key="3">
    <source>
        <dbReference type="Proteomes" id="UP000223606"/>
    </source>
</evidence>
<proteinExistence type="predicted"/>
<feature type="transmembrane region" description="Helical" evidence="1">
    <location>
        <begin position="54"/>
        <end position="77"/>
    </location>
</feature>
<keyword evidence="3" id="KW-1185">Reference proteome</keyword>
<evidence type="ECO:0000313" key="2">
    <source>
        <dbReference type="EMBL" id="SON55473.1"/>
    </source>
</evidence>
<protein>
    <submittedName>
        <fullName evidence="2">Uncharacterized protein</fullName>
    </submittedName>
</protein>
<reference evidence="3" key="1">
    <citation type="submission" date="2017-09" db="EMBL/GenBank/DDBJ databases">
        <title>Genome sequence of Nannocystis excedens DSM 71.</title>
        <authorList>
            <person name="Blom J."/>
        </authorList>
    </citation>
    <scope>NUCLEOTIDE SEQUENCE [LARGE SCALE GENOMIC DNA]</scope>
    <source>
        <strain evidence="3">type strain: E19</strain>
    </source>
</reference>
<keyword evidence="1" id="KW-0812">Transmembrane</keyword>
<sequence>MTVRTLPLLVRFLARHALIGFGIAIAFVTTILMLDIGGLGALVTSSPSGCLAAVVLTFAIGLTFSSVQMGFAIMFLADKD</sequence>
<keyword evidence="1" id="KW-0472">Membrane</keyword>